<organism evidence="1 2">
    <name type="scientific">Parachitinimonas caeni</name>
    <dbReference type="NCBI Taxonomy" id="3031301"/>
    <lineage>
        <taxon>Bacteria</taxon>
        <taxon>Pseudomonadati</taxon>
        <taxon>Pseudomonadota</taxon>
        <taxon>Betaproteobacteria</taxon>
        <taxon>Neisseriales</taxon>
        <taxon>Chitinibacteraceae</taxon>
        <taxon>Parachitinimonas</taxon>
    </lineage>
</organism>
<keyword evidence="2" id="KW-1185">Reference proteome</keyword>
<dbReference type="NCBIfam" id="TIGR01643">
    <property type="entry name" value="YD_repeat_2x"/>
    <property type="match status" value="1"/>
</dbReference>
<evidence type="ECO:0008006" key="3">
    <source>
        <dbReference type="Google" id="ProtNLM"/>
    </source>
</evidence>
<dbReference type="EMBL" id="JARRAF010000177">
    <property type="protein sequence ID" value="MDK2127142.1"/>
    <property type="molecule type" value="Genomic_DNA"/>
</dbReference>
<dbReference type="RefSeq" id="WP_284103449.1">
    <property type="nucleotide sequence ID" value="NZ_JARRAF010000177.1"/>
</dbReference>
<feature type="non-terminal residue" evidence="1">
    <location>
        <position position="161"/>
    </location>
</feature>
<dbReference type="InterPro" id="IPR006530">
    <property type="entry name" value="YD"/>
</dbReference>
<dbReference type="Proteomes" id="UP001172778">
    <property type="component" value="Unassembled WGS sequence"/>
</dbReference>
<accession>A0ABT7E496</accession>
<comment type="caution">
    <text evidence="1">The sequence shown here is derived from an EMBL/GenBank/DDBJ whole genome shotgun (WGS) entry which is preliminary data.</text>
</comment>
<feature type="non-terminal residue" evidence="1">
    <location>
        <position position="1"/>
    </location>
</feature>
<gene>
    <name evidence="1" type="ORF">PZA18_24200</name>
</gene>
<evidence type="ECO:0000313" key="2">
    <source>
        <dbReference type="Proteomes" id="UP001172778"/>
    </source>
</evidence>
<protein>
    <recommendedName>
        <fullName evidence="3">RHS repeat protein</fullName>
    </recommendedName>
</protein>
<name>A0ABT7E496_9NEIS</name>
<proteinExistence type="predicted"/>
<dbReference type="Gene3D" id="2.180.10.10">
    <property type="entry name" value="RHS repeat-associated core"/>
    <property type="match status" value="1"/>
</dbReference>
<sequence>DAAGNQISQQDDLGNRIERTYGSANQLLTETTFVTPDPDGAGAATASQPLTSRYAYDSRLNLRYTLSAEGRVTEYRYNSLGQRISQISYLGNRYPVSALAKEASLSEAQLDAWVAGQNKSQTTREDFVYNLQGLLDTRTRYSQVDANGSGIPTGASQTRQV</sequence>
<reference evidence="1" key="1">
    <citation type="submission" date="2023-03" db="EMBL/GenBank/DDBJ databases">
        <title>Chitinimonas shenzhenensis gen. nov., sp. nov., a novel member of family Burkholderiaceae isolated from activated sludge collected in Shen Zhen, China.</title>
        <authorList>
            <person name="Wang X."/>
        </authorList>
    </citation>
    <scope>NUCLEOTIDE SEQUENCE</scope>
    <source>
        <strain evidence="1">DQS-5</strain>
    </source>
</reference>
<evidence type="ECO:0000313" key="1">
    <source>
        <dbReference type="EMBL" id="MDK2127142.1"/>
    </source>
</evidence>